<dbReference type="PANTHER" id="PTHR10537">
    <property type="entry name" value="DNA PRIMASE LARGE SUBUNIT"/>
    <property type="match status" value="1"/>
</dbReference>
<keyword evidence="4" id="KW-0004">4Fe-4S</keyword>
<dbReference type="Pfam" id="PF04104">
    <property type="entry name" value="DNA_primase_lrg"/>
    <property type="match status" value="1"/>
</dbReference>
<proteinExistence type="inferred from homology"/>
<dbReference type="InterPro" id="IPR007238">
    <property type="entry name" value="DNA_primase_lsu_euk/arc"/>
</dbReference>
<evidence type="ECO:0000256" key="2">
    <source>
        <dbReference type="ARBA" id="ARBA00009375"/>
    </source>
</evidence>
<dbReference type="InterPro" id="IPR020097">
    <property type="entry name" value="PsdUridine_synth_TruA_a/b_dom"/>
</dbReference>
<dbReference type="InterPro" id="IPR058560">
    <property type="entry name" value="DNA_primase_C"/>
</dbReference>
<sequence length="920" mass="108011">MQQFYPNPPKKPFTLEEFECYGLCRLEVLLAIHQVDERQCLKEHCYEECMKHVSQDAHQVMQNAAKDSYSHYILRVAACVSDWTEWFIDTETKLFKMRICREDCLQVLRRIFGVSYTTITFDSLTHFESDWMQANISKEDLNTTRLFLVPFTECNELIRDRRVMIRNGFCILPERDLIYMISYHFRSTFVFQMKVLKKALAVHQQEIQRLAFIFDKFSSYYGSKITSTTNQKARAGPPFYLTLDTIDHVALRHYPLCMQHLHNELRENHHLKYNGRLQYRLFLKSLGFKVDENLRFWKNEFTKKISEVEFQKRYAYSIRHSYGLEGGRKDFEPYNCQQLCDSAPPKNGQYHGCPFKHWDSMTLQTQLHAKNLEKDKIISITKASQCGKYKTACQLYFEAMHPSYDIEPSRLENIGRMEISCTPHHNKLLAMIANESTIQLSDLLSSFDQQLTRSNLIAVIHELHKHVGTEIISQSIKNILEAKDKKKTIAKRDERKFCMGNYRQRMVAIKFLYIGERYCGYARQDHIEETVEKYLFETMQRTKLITSIDDCCYSRCGRTDKGVSAFGQVIGIKVRSNVPIDAELLDVASLNQVLSGGQVRVKTRDGRIRNITEVDYAASLNRTLPSDIRVYSVVNAPTNFSARFNCDRGRSYRYFFMRKDLDIEKMRDAATAFEGPHDFRNFCRIDTNCQTFNRVVRSFQIKLSDETVAKKPYYQMYYIEIHGNAFLWHQVRCMVSILFLIGQGREEPSIVKKMLNIDLYPRKPQYAIAPHHPLVLHDCRFNGINFDYSPLALSHLYEEILALYEFHKIKSAILESWLNEMNHFDIDPLRAVEQLHHHSPTLEHLLIEKNLIVKGSDTCLRTIKWSKIHPLLGQCTRRTHLPLPKRDTGLSVKEKKDRMNDRKRRRDLVKQDGQLDVLVT</sequence>
<dbReference type="GO" id="GO:0003677">
    <property type="term" value="F:DNA binding"/>
    <property type="evidence" value="ECO:0007669"/>
    <property type="project" value="UniProtKB-KW"/>
</dbReference>
<evidence type="ECO:0000259" key="15">
    <source>
        <dbReference type="Pfam" id="PF04104"/>
    </source>
</evidence>
<evidence type="ECO:0000256" key="3">
    <source>
        <dbReference type="ARBA" id="ARBA00010564"/>
    </source>
</evidence>
<dbReference type="GO" id="GO:0006269">
    <property type="term" value="P:DNA replication, synthesis of primer"/>
    <property type="evidence" value="ECO:0007669"/>
    <property type="project" value="UniProtKB-KW"/>
</dbReference>
<dbReference type="GO" id="GO:0003723">
    <property type="term" value="F:RNA binding"/>
    <property type="evidence" value="ECO:0007669"/>
    <property type="project" value="InterPro"/>
</dbReference>
<name>A0A024GGD4_9STRA</name>
<dbReference type="SUPFAM" id="SSF55120">
    <property type="entry name" value="Pseudouridine synthase"/>
    <property type="match status" value="1"/>
</dbReference>
<dbReference type="GO" id="GO:0005658">
    <property type="term" value="C:alpha DNA polymerase:primase complex"/>
    <property type="evidence" value="ECO:0007669"/>
    <property type="project" value="UniProtKB-ARBA"/>
</dbReference>
<dbReference type="InterPro" id="IPR020095">
    <property type="entry name" value="PsdUridine_synth_TruA_C"/>
</dbReference>
<dbReference type="OrthoDB" id="25767at2759"/>
<evidence type="ECO:0000256" key="4">
    <source>
        <dbReference type="ARBA" id="ARBA00022485"/>
    </source>
</evidence>
<evidence type="ECO:0000313" key="17">
    <source>
        <dbReference type="Proteomes" id="UP000053237"/>
    </source>
</evidence>
<evidence type="ECO:0000256" key="9">
    <source>
        <dbReference type="ARBA" id="ARBA00023004"/>
    </source>
</evidence>
<dbReference type="Gene3D" id="3.30.70.660">
    <property type="entry name" value="Pseudouridine synthase I, catalytic domain, C-terminal subdomain"/>
    <property type="match status" value="1"/>
</dbReference>
<organism evidence="16 17">
    <name type="scientific">Albugo candida</name>
    <dbReference type="NCBI Taxonomy" id="65357"/>
    <lineage>
        <taxon>Eukaryota</taxon>
        <taxon>Sar</taxon>
        <taxon>Stramenopiles</taxon>
        <taxon>Oomycota</taxon>
        <taxon>Peronosporomycetes</taxon>
        <taxon>Albuginales</taxon>
        <taxon>Albuginaceae</taxon>
        <taxon>Albugo</taxon>
    </lineage>
</organism>
<evidence type="ECO:0000256" key="13">
    <source>
        <dbReference type="SAM" id="MobiDB-lite"/>
    </source>
</evidence>
<dbReference type="Gene3D" id="1.20.930.80">
    <property type="match status" value="1"/>
</dbReference>
<dbReference type="Pfam" id="PF26466">
    <property type="entry name" value="DNA_primase_lrg_N"/>
    <property type="match status" value="1"/>
</dbReference>
<comment type="cofactor">
    <cofactor evidence="1">
        <name>[4Fe-4S] cluster</name>
        <dbReference type="ChEBI" id="CHEBI:49883"/>
    </cofactor>
</comment>
<feature type="domain" description="DNA primase large subunit C-terminal" evidence="15">
    <location>
        <begin position="248"/>
        <end position="403"/>
    </location>
</feature>
<evidence type="ECO:0000256" key="1">
    <source>
        <dbReference type="ARBA" id="ARBA00001966"/>
    </source>
</evidence>
<keyword evidence="12" id="KW-0413">Isomerase</keyword>
<dbReference type="GO" id="GO:0006270">
    <property type="term" value="P:DNA replication initiation"/>
    <property type="evidence" value="ECO:0007669"/>
    <property type="project" value="TreeGrafter"/>
</dbReference>
<dbReference type="EMBL" id="CAIX01000109">
    <property type="protein sequence ID" value="CCI45829.1"/>
    <property type="molecule type" value="Genomic_DNA"/>
</dbReference>
<dbReference type="InterPro" id="IPR001406">
    <property type="entry name" value="PsdUridine_synth_TruA"/>
</dbReference>
<comment type="caution">
    <text evidence="16">The sequence shown here is derived from an EMBL/GenBank/DDBJ whole genome shotgun (WGS) entry which is preliminary data.</text>
</comment>
<comment type="similarity">
    <text evidence="3">Belongs to the eukaryotic-type primase large subunit family.</text>
</comment>
<evidence type="ECO:0000256" key="12">
    <source>
        <dbReference type="ARBA" id="ARBA00023235"/>
    </source>
</evidence>
<dbReference type="STRING" id="65357.A0A024GGD4"/>
<dbReference type="Proteomes" id="UP000053237">
    <property type="component" value="Unassembled WGS sequence"/>
</dbReference>
<evidence type="ECO:0000256" key="10">
    <source>
        <dbReference type="ARBA" id="ARBA00023014"/>
    </source>
</evidence>
<dbReference type="PANTHER" id="PTHR10537:SF3">
    <property type="entry name" value="DNA PRIMASE LARGE SUBUNIT"/>
    <property type="match status" value="1"/>
</dbReference>
<evidence type="ECO:0000256" key="6">
    <source>
        <dbReference type="ARBA" id="ARBA00022694"/>
    </source>
</evidence>
<dbReference type="InterPro" id="IPR016558">
    <property type="entry name" value="DNA_primase_lsu_euk"/>
</dbReference>
<evidence type="ECO:0000256" key="5">
    <source>
        <dbReference type="ARBA" id="ARBA00022515"/>
    </source>
</evidence>
<protein>
    <submittedName>
        <fullName evidence="16">Uncharacterized protein</fullName>
    </submittedName>
</protein>
<keyword evidence="10" id="KW-0411">Iron-sulfur</keyword>
<dbReference type="GO" id="GO:0051539">
    <property type="term" value="F:4 iron, 4 sulfur cluster binding"/>
    <property type="evidence" value="ECO:0007669"/>
    <property type="project" value="UniProtKB-KW"/>
</dbReference>
<feature type="compositionally biased region" description="Basic and acidic residues" evidence="13">
    <location>
        <begin position="884"/>
        <end position="900"/>
    </location>
</feature>
<feature type="domain" description="Pseudouridine synthase I TruA alpha/beta" evidence="14">
    <location>
        <begin position="669"/>
        <end position="782"/>
    </location>
</feature>
<dbReference type="NCBIfam" id="TIGR00071">
    <property type="entry name" value="hisT_truA"/>
    <property type="match status" value="1"/>
</dbReference>
<keyword evidence="9" id="KW-0408">Iron</keyword>
<dbReference type="InterPro" id="IPR020103">
    <property type="entry name" value="PsdUridine_synth_cat_dom_sf"/>
</dbReference>
<keyword evidence="7" id="KW-0235">DNA replication</keyword>
<dbReference type="Pfam" id="PF01416">
    <property type="entry name" value="PseudoU_synth_1"/>
    <property type="match status" value="1"/>
</dbReference>
<reference evidence="16 17" key="1">
    <citation type="submission" date="2012-05" db="EMBL/GenBank/DDBJ databases">
        <title>Recombination and specialization in a pathogen metapopulation.</title>
        <authorList>
            <person name="Gardiner A."/>
            <person name="Kemen E."/>
            <person name="Schultz-Larsen T."/>
            <person name="MacLean D."/>
            <person name="Van Oosterhout C."/>
            <person name="Jones J.D.G."/>
        </authorList>
    </citation>
    <scope>NUCLEOTIDE SEQUENCE [LARGE SCALE GENOMIC DNA]</scope>
    <source>
        <strain evidence="16 17">Ac Nc2</strain>
    </source>
</reference>
<dbReference type="GO" id="GO:0009982">
    <property type="term" value="F:pseudouridine synthase activity"/>
    <property type="evidence" value="ECO:0007669"/>
    <property type="project" value="InterPro"/>
</dbReference>
<dbReference type="GO" id="GO:0008033">
    <property type="term" value="P:tRNA processing"/>
    <property type="evidence" value="ECO:0007669"/>
    <property type="project" value="UniProtKB-KW"/>
</dbReference>
<evidence type="ECO:0000259" key="14">
    <source>
        <dbReference type="Pfam" id="PF01416"/>
    </source>
</evidence>
<keyword evidence="17" id="KW-1185">Reference proteome</keyword>
<keyword evidence="6" id="KW-0819">tRNA processing</keyword>
<dbReference type="HAMAP" id="MF_00171">
    <property type="entry name" value="TruA"/>
    <property type="match status" value="1"/>
</dbReference>
<dbReference type="GO" id="GO:0001522">
    <property type="term" value="P:pseudouridine synthesis"/>
    <property type="evidence" value="ECO:0007669"/>
    <property type="project" value="InterPro"/>
</dbReference>
<dbReference type="InterPro" id="IPR020094">
    <property type="entry name" value="TruA/RsuA/RluB/E/F_N"/>
</dbReference>
<evidence type="ECO:0000256" key="8">
    <source>
        <dbReference type="ARBA" id="ARBA00022723"/>
    </source>
</evidence>
<gene>
    <name evidence="16" type="ORF">BN9_067390</name>
</gene>
<comment type="similarity">
    <text evidence="2">Belongs to the tRNA pseudouridine synthase TruA family.</text>
</comment>
<evidence type="ECO:0000256" key="7">
    <source>
        <dbReference type="ARBA" id="ARBA00022705"/>
    </source>
</evidence>
<dbReference type="GO" id="GO:0046872">
    <property type="term" value="F:metal ion binding"/>
    <property type="evidence" value="ECO:0007669"/>
    <property type="project" value="UniProtKB-KW"/>
</dbReference>
<accession>A0A024GGD4</accession>
<dbReference type="Gene3D" id="3.30.70.580">
    <property type="entry name" value="Pseudouridine synthase I, catalytic domain, N-terminal subdomain"/>
    <property type="match status" value="1"/>
</dbReference>
<dbReference type="CDD" id="cd07322">
    <property type="entry name" value="PriL_PriS_Eukaryotic"/>
    <property type="match status" value="1"/>
</dbReference>
<evidence type="ECO:0000256" key="11">
    <source>
        <dbReference type="ARBA" id="ARBA00023125"/>
    </source>
</evidence>
<dbReference type="AlphaFoldDB" id="A0A024GGD4"/>
<keyword evidence="5" id="KW-0639">Primosome</keyword>
<keyword evidence="8" id="KW-0479">Metal-binding</keyword>
<dbReference type="InParanoid" id="A0A024GGD4"/>
<evidence type="ECO:0000313" key="16">
    <source>
        <dbReference type="EMBL" id="CCI45829.1"/>
    </source>
</evidence>
<keyword evidence="11" id="KW-0238">DNA-binding</keyword>
<feature type="region of interest" description="Disordered" evidence="13">
    <location>
        <begin position="882"/>
        <end position="907"/>
    </location>
</feature>